<keyword evidence="2" id="KW-1162">Viral penetration into host cytoplasm</keyword>
<keyword evidence="1" id="KW-1188">Viral release from host cell</keyword>
<dbReference type="InterPro" id="IPR006427">
    <property type="entry name" value="Portal_HK97"/>
</dbReference>
<keyword evidence="1" id="KW-0118">Viral capsid assembly</keyword>
<keyword evidence="2" id="KW-1160">Virus entry into host cell</keyword>
<dbReference type="EMBL" id="LR796284">
    <property type="protein sequence ID" value="CAB4134517.1"/>
    <property type="molecule type" value="Genomic_DNA"/>
</dbReference>
<keyword evidence="3" id="KW-0231">Viral genome packaging</keyword>
<dbReference type="InterPro" id="IPR006944">
    <property type="entry name" value="Phage/GTA_portal"/>
</dbReference>
<proteinExistence type="predicted"/>
<keyword evidence="2" id="KW-1171">Viral genome ejection through host cell envelope</keyword>
<evidence type="ECO:0000256" key="3">
    <source>
        <dbReference type="ARBA" id="ARBA00023219"/>
    </source>
</evidence>
<evidence type="ECO:0000313" key="5">
    <source>
        <dbReference type="EMBL" id="CAB4134517.1"/>
    </source>
</evidence>
<reference evidence="5" key="1">
    <citation type="submission" date="2020-04" db="EMBL/GenBank/DDBJ databases">
        <authorList>
            <person name="Chiriac C."/>
            <person name="Salcher M."/>
            <person name="Ghai R."/>
            <person name="Kavagutti S V."/>
        </authorList>
    </citation>
    <scope>NUCLEOTIDE SEQUENCE</scope>
</reference>
<sequence>MAWYNNLLQSFKRSEVIEKDNPAQSMISREQGLFINSDALITYAQAFEKLEVVNRGVNMIVSSSSGLGYDIKDKVQQGVVNNVRAKALNTLLNFNPNPHQSAQDFRCNIFTDFILEGNVFIYFDGVYLYHLPASHVTIETDPKTFVRAYTYNRTVVFKPEEIIHFKDLSSSSIYRGSSRLEAADRSVRIMYRMQSFQEQFFENGAVTGLIFTSDNTLSQQAKDKTILSWQQRYSPKNGAKKPMILDNGLKPFTGLASTFQEMDFDASIHTHDEKILKALGVPPILLDGGNNANIAPNLRLFYLETILPIVNKYAAALERYFGYDIEPITGNVSALQPDVKDLAQYLTSLVNGGVMSPNEARAELRLAPISGHDDLRIPANIAGSAADPSLGGAPKKPPATGDKEPPTK</sequence>
<evidence type="ECO:0000256" key="2">
    <source>
        <dbReference type="ARBA" id="ARBA00023009"/>
    </source>
</evidence>
<dbReference type="Pfam" id="PF04860">
    <property type="entry name" value="Phage_portal"/>
    <property type="match status" value="1"/>
</dbReference>
<accession>A0A6J5LN97</accession>
<name>A0A6J5LN97_9CAUD</name>
<evidence type="ECO:0000256" key="1">
    <source>
        <dbReference type="ARBA" id="ARBA00022950"/>
    </source>
</evidence>
<gene>
    <name evidence="5" type="ORF">UFOVP273_136</name>
</gene>
<evidence type="ECO:0000256" key="4">
    <source>
        <dbReference type="SAM" id="MobiDB-lite"/>
    </source>
</evidence>
<feature type="region of interest" description="Disordered" evidence="4">
    <location>
        <begin position="382"/>
        <end position="408"/>
    </location>
</feature>
<protein>
    <submittedName>
        <fullName evidence="5">COG4695 Phage-related protein</fullName>
    </submittedName>
</protein>
<organism evidence="5">
    <name type="scientific">uncultured Caudovirales phage</name>
    <dbReference type="NCBI Taxonomy" id="2100421"/>
    <lineage>
        <taxon>Viruses</taxon>
        <taxon>Duplodnaviria</taxon>
        <taxon>Heunggongvirae</taxon>
        <taxon>Uroviricota</taxon>
        <taxon>Caudoviricetes</taxon>
        <taxon>Peduoviridae</taxon>
        <taxon>Maltschvirus</taxon>
        <taxon>Maltschvirus maltsch</taxon>
    </lineage>
</organism>
<dbReference type="NCBIfam" id="TIGR01537">
    <property type="entry name" value="portal_HK97"/>
    <property type="match status" value="1"/>
</dbReference>